<dbReference type="InterPro" id="IPR051274">
    <property type="entry name" value="3-5_Exoribonuclease"/>
</dbReference>
<dbReference type="CDD" id="cd01310">
    <property type="entry name" value="TatD_DNAse"/>
    <property type="match status" value="1"/>
</dbReference>
<protein>
    <recommendedName>
        <fullName evidence="5">Exonuclease domain-containing protein</fullName>
    </recommendedName>
</protein>
<feature type="domain" description="Exonuclease" evidence="5">
    <location>
        <begin position="7"/>
        <end position="192"/>
    </location>
</feature>
<keyword evidence="1" id="KW-0540">Nuclease</keyword>
<evidence type="ECO:0000313" key="7">
    <source>
        <dbReference type="Proteomes" id="UP000319731"/>
    </source>
</evidence>
<dbReference type="EMBL" id="QEAO01000017">
    <property type="protein sequence ID" value="TPX33912.1"/>
    <property type="molecule type" value="Genomic_DNA"/>
</dbReference>
<dbReference type="InterPro" id="IPR001130">
    <property type="entry name" value="TatD-like"/>
</dbReference>
<evidence type="ECO:0000256" key="1">
    <source>
        <dbReference type="ARBA" id="ARBA00022722"/>
    </source>
</evidence>
<dbReference type="InterPro" id="IPR032466">
    <property type="entry name" value="Metal_Hydrolase"/>
</dbReference>
<dbReference type="Proteomes" id="UP000319731">
    <property type="component" value="Unassembled WGS sequence"/>
</dbReference>
<name>A0A507C2F9_9FUNG</name>
<dbReference type="PANTHER" id="PTHR23044">
    <property type="entry name" value="3'-5' EXONUCLEASE ERI1-RELATED"/>
    <property type="match status" value="1"/>
</dbReference>
<dbReference type="Gene3D" id="3.20.20.140">
    <property type="entry name" value="Metal-dependent hydrolases"/>
    <property type="match status" value="1"/>
</dbReference>
<dbReference type="InterPro" id="IPR012337">
    <property type="entry name" value="RNaseH-like_sf"/>
</dbReference>
<proteinExistence type="predicted"/>
<dbReference type="STRING" id="1806994.A0A507C2F9"/>
<evidence type="ECO:0000259" key="5">
    <source>
        <dbReference type="SMART" id="SM00479"/>
    </source>
</evidence>
<comment type="caution">
    <text evidence="6">The sequence shown here is derived from an EMBL/GenBank/DDBJ whole genome shotgun (WGS) entry which is preliminary data.</text>
</comment>
<dbReference type="SUPFAM" id="SSF51556">
    <property type="entry name" value="Metallo-dependent hydrolases"/>
    <property type="match status" value="1"/>
</dbReference>
<dbReference type="OrthoDB" id="6079689at2759"/>
<dbReference type="SMART" id="SM00479">
    <property type="entry name" value="EXOIII"/>
    <property type="match status" value="1"/>
</dbReference>
<evidence type="ECO:0000256" key="4">
    <source>
        <dbReference type="SAM" id="MobiDB-lite"/>
    </source>
</evidence>
<keyword evidence="7" id="KW-1185">Reference proteome</keyword>
<dbReference type="RefSeq" id="XP_031024796.1">
    <property type="nucleotide sequence ID" value="XM_031169312.1"/>
</dbReference>
<dbReference type="Pfam" id="PF01026">
    <property type="entry name" value="TatD_DNase"/>
    <property type="match status" value="1"/>
</dbReference>
<feature type="region of interest" description="Disordered" evidence="4">
    <location>
        <begin position="240"/>
        <end position="293"/>
    </location>
</feature>
<reference evidence="6 7" key="1">
    <citation type="journal article" date="2019" name="Sci. Rep.">
        <title>Comparative genomics of chytrid fungi reveal insights into the obligate biotrophic and pathogenic lifestyle of Synchytrium endobioticum.</title>
        <authorList>
            <person name="van de Vossenberg B.T.L.H."/>
            <person name="Warris S."/>
            <person name="Nguyen H.D.T."/>
            <person name="van Gent-Pelzer M.P.E."/>
            <person name="Joly D.L."/>
            <person name="van de Geest H.C."/>
            <person name="Bonants P.J.M."/>
            <person name="Smith D.S."/>
            <person name="Levesque C.A."/>
            <person name="van der Lee T.A.J."/>
        </authorList>
    </citation>
    <scope>NUCLEOTIDE SEQUENCE [LARGE SCALE GENOMIC DNA]</scope>
    <source>
        <strain evidence="6 7">JEL517</strain>
    </source>
</reference>
<dbReference type="InterPro" id="IPR036397">
    <property type="entry name" value="RNaseH_sf"/>
</dbReference>
<keyword evidence="3" id="KW-0269">Exonuclease</keyword>
<dbReference type="GO" id="GO:0000175">
    <property type="term" value="F:3'-5'-RNA exonuclease activity"/>
    <property type="evidence" value="ECO:0007669"/>
    <property type="project" value="InterPro"/>
</dbReference>
<dbReference type="AlphaFoldDB" id="A0A507C2F9"/>
<dbReference type="Pfam" id="PF00929">
    <property type="entry name" value="RNase_T"/>
    <property type="match status" value="1"/>
</dbReference>
<evidence type="ECO:0000313" key="6">
    <source>
        <dbReference type="EMBL" id="TPX33912.1"/>
    </source>
</evidence>
<feature type="compositionally biased region" description="Low complexity" evidence="4">
    <location>
        <begin position="240"/>
        <end position="274"/>
    </location>
</feature>
<dbReference type="CDD" id="cd06133">
    <property type="entry name" value="ERI-1_3'hExo_like"/>
    <property type="match status" value="1"/>
</dbReference>
<dbReference type="GO" id="GO:0003676">
    <property type="term" value="F:nucleic acid binding"/>
    <property type="evidence" value="ECO:0007669"/>
    <property type="project" value="InterPro"/>
</dbReference>
<evidence type="ECO:0000256" key="2">
    <source>
        <dbReference type="ARBA" id="ARBA00022801"/>
    </source>
</evidence>
<organism evidence="6 7">
    <name type="scientific">Synchytrium microbalum</name>
    <dbReference type="NCBI Taxonomy" id="1806994"/>
    <lineage>
        <taxon>Eukaryota</taxon>
        <taxon>Fungi</taxon>
        <taxon>Fungi incertae sedis</taxon>
        <taxon>Chytridiomycota</taxon>
        <taxon>Chytridiomycota incertae sedis</taxon>
        <taxon>Chytridiomycetes</taxon>
        <taxon>Synchytriales</taxon>
        <taxon>Synchytriaceae</taxon>
        <taxon>Synchytrium</taxon>
    </lineage>
</organism>
<sequence>MDSRYSHCIVLDFEATCDESKAFSPSEIIEFPLVVLSTDTLETVQEFHSYIKPTRNPTLTPFCTNLTGILQKTVDSAQPFEQVWENVLQFLTDLSTTTTSYNPLVITCGDWDLKSMLPLQLSLCGIKSVPAEFSQWCNIKHIYERAYGGKAMGMDNMLSKLNLPLVGRHHSGIDDARNIASIVKKVIRDGHVVDVTFKPRGVGKDAAAVKNGIFNSVSTPSSSSGMASTGRSWSSVASTNVTATSSETQSTSVSTSQPSASKPPSKQPNNNTPKKQPRKKEPAPEPPSYGSVVDIGANLTHKSLKSMIPDTLYRAAAVGVSHIILTGTSVKGSREAAALVRQWKGTKGVPDLSCTVGVHPHDAGRAVEEGEYVTELRRIVEENRDIVVAIGECGLDYDRMFSTVGDQDTLFKYQLELAQDFDLPLFLHTRSAHTRFENMLKEHAPRPARGVVHCYTDEHVDRMHEYVGLGLHIGFTGWICDSRPGRGDNMEDVVKAVPSDRYLVETDAPFLLPRNKPGKNSGTCEPHDIVWVVERLAEWRGTTPEGVAAETTANAEALFRFNKHSSS</sequence>
<dbReference type="GeneID" id="42004609"/>
<dbReference type="InterPro" id="IPR047201">
    <property type="entry name" value="ERI-1_3'hExo-like"/>
</dbReference>
<accession>A0A507C2F9</accession>
<dbReference type="SUPFAM" id="SSF53098">
    <property type="entry name" value="Ribonuclease H-like"/>
    <property type="match status" value="1"/>
</dbReference>
<gene>
    <name evidence="6" type="ORF">SmJEL517_g03384</name>
</gene>
<dbReference type="Gene3D" id="3.30.420.10">
    <property type="entry name" value="Ribonuclease H-like superfamily/Ribonuclease H"/>
    <property type="match status" value="1"/>
</dbReference>
<evidence type="ECO:0000256" key="3">
    <source>
        <dbReference type="ARBA" id="ARBA00022839"/>
    </source>
</evidence>
<dbReference type="InterPro" id="IPR013520">
    <property type="entry name" value="Ribonucl_H"/>
</dbReference>
<dbReference type="PANTHER" id="PTHR23044:SF61">
    <property type="entry name" value="3'-5' EXORIBONUCLEASE 1-RELATED"/>
    <property type="match status" value="1"/>
</dbReference>
<keyword evidence="2" id="KW-0378">Hydrolase</keyword>